<sequence>MQQHRELVPIFGDVMNDNSSAEMHVLDLLLSIHCLILLHEFNHDLLIHFRHFDRRSPDR</sequence>
<evidence type="ECO:0000313" key="1">
    <source>
        <dbReference type="EMBL" id="VDO41091.1"/>
    </source>
</evidence>
<reference evidence="3" key="1">
    <citation type="submission" date="2016-06" db="UniProtKB">
        <authorList>
            <consortium name="WormBaseParasite"/>
        </authorList>
    </citation>
    <scope>IDENTIFICATION</scope>
</reference>
<dbReference type="AlphaFoldDB" id="A0A183HBD8"/>
<organism evidence="3">
    <name type="scientific">Onchocerca flexuosa</name>
    <dbReference type="NCBI Taxonomy" id="387005"/>
    <lineage>
        <taxon>Eukaryota</taxon>
        <taxon>Metazoa</taxon>
        <taxon>Ecdysozoa</taxon>
        <taxon>Nematoda</taxon>
        <taxon>Chromadorea</taxon>
        <taxon>Rhabditida</taxon>
        <taxon>Spirurina</taxon>
        <taxon>Spiruromorpha</taxon>
        <taxon>Filarioidea</taxon>
        <taxon>Onchocercidae</taxon>
        <taxon>Onchocerca</taxon>
    </lineage>
</organism>
<dbReference type="EMBL" id="UZAJ01003835">
    <property type="protein sequence ID" value="VDO41091.1"/>
    <property type="molecule type" value="Genomic_DNA"/>
</dbReference>
<proteinExistence type="predicted"/>
<evidence type="ECO:0000313" key="2">
    <source>
        <dbReference type="Proteomes" id="UP000267606"/>
    </source>
</evidence>
<dbReference type="WBParaSite" id="OFLC_0000479901-mRNA-1">
    <property type="protein sequence ID" value="OFLC_0000479901-mRNA-1"/>
    <property type="gene ID" value="OFLC_0000479901"/>
</dbReference>
<gene>
    <name evidence="1" type="ORF">OFLC_LOCUS4799</name>
</gene>
<keyword evidence="2" id="KW-1185">Reference proteome</keyword>
<evidence type="ECO:0000313" key="3">
    <source>
        <dbReference type="WBParaSite" id="OFLC_0000479901-mRNA-1"/>
    </source>
</evidence>
<dbReference type="Proteomes" id="UP000267606">
    <property type="component" value="Unassembled WGS sequence"/>
</dbReference>
<protein>
    <submittedName>
        <fullName evidence="1 3">Uncharacterized protein</fullName>
    </submittedName>
</protein>
<accession>A0A183HBD8</accession>
<name>A0A183HBD8_9BILA</name>
<reference evidence="1 2" key="2">
    <citation type="submission" date="2018-11" db="EMBL/GenBank/DDBJ databases">
        <authorList>
            <consortium name="Pathogen Informatics"/>
        </authorList>
    </citation>
    <scope>NUCLEOTIDE SEQUENCE [LARGE SCALE GENOMIC DNA]</scope>
</reference>